<organism evidence="13 14">
    <name type="scientific">Geotrypetes seraphini</name>
    <name type="common">Gaboon caecilian</name>
    <name type="synonym">Caecilia seraphini</name>
    <dbReference type="NCBI Taxonomy" id="260995"/>
    <lineage>
        <taxon>Eukaryota</taxon>
        <taxon>Metazoa</taxon>
        <taxon>Chordata</taxon>
        <taxon>Craniata</taxon>
        <taxon>Vertebrata</taxon>
        <taxon>Euteleostomi</taxon>
        <taxon>Amphibia</taxon>
        <taxon>Gymnophiona</taxon>
        <taxon>Geotrypetes</taxon>
    </lineage>
</organism>
<dbReference type="KEGG" id="gsh:117347416"/>
<feature type="region of interest" description="Disordered" evidence="9">
    <location>
        <begin position="28"/>
        <end position="294"/>
    </location>
</feature>
<evidence type="ECO:0000256" key="5">
    <source>
        <dbReference type="ARBA" id="ARBA00022737"/>
    </source>
</evidence>
<dbReference type="InterPro" id="IPR000082">
    <property type="entry name" value="SEA_dom"/>
</dbReference>
<feature type="transmembrane region" description="Helical" evidence="10">
    <location>
        <begin position="515"/>
        <end position="538"/>
    </location>
</feature>
<evidence type="ECO:0000256" key="6">
    <source>
        <dbReference type="ARBA" id="ARBA00023136"/>
    </source>
</evidence>
<dbReference type="Pfam" id="PF01390">
    <property type="entry name" value="SEA"/>
    <property type="match status" value="1"/>
</dbReference>
<dbReference type="InterPro" id="IPR036364">
    <property type="entry name" value="SEA_dom_sf"/>
</dbReference>
<evidence type="ECO:0000313" key="13">
    <source>
        <dbReference type="Proteomes" id="UP000515159"/>
    </source>
</evidence>
<name>A0A6P8NED9_GEOSA</name>
<accession>A0A6P8NED9</accession>
<evidence type="ECO:0000256" key="10">
    <source>
        <dbReference type="SAM" id="Phobius"/>
    </source>
</evidence>
<dbReference type="PROSITE" id="PS50024">
    <property type="entry name" value="SEA"/>
    <property type="match status" value="1"/>
</dbReference>
<feature type="compositionally biased region" description="Low complexity" evidence="9">
    <location>
        <begin position="260"/>
        <end position="294"/>
    </location>
</feature>
<keyword evidence="5" id="KW-0677">Repeat</keyword>
<dbReference type="RefSeq" id="XP_033774222.1">
    <property type="nucleotide sequence ID" value="XM_033918331.1"/>
</dbReference>
<feature type="compositionally biased region" description="Low complexity" evidence="9">
    <location>
        <begin position="82"/>
        <end position="110"/>
    </location>
</feature>
<feature type="domain" description="SEA" evidence="12">
    <location>
        <begin position="338"/>
        <end position="449"/>
    </location>
</feature>
<dbReference type="PANTHER" id="PTHR24037">
    <property type="entry name" value="HEART DEVELOPMENT PROTEIN WITH EGF-LIKE DOMAINS 1"/>
    <property type="match status" value="1"/>
</dbReference>
<keyword evidence="3" id="KW-0245">EGF-like domain</keyword>
<keyword evidence="2" id="KW-1003">Cell membrane</keyword>
<feature type="signal peptide" evidence="11">
    <location>
        <begin position="1"/>
        <end position="24"/>
    </location>
</feature>
<feature type="compositionally biased region" description="Polar residues" evidence="9">
    <location>
        <begin position="186"/>
        <end position="227"/>
    </location>
</feature>
<dbReference type="InterPro" id="IPR000742">
    <property type="entry name" value="EGF"/>
</dbReference>
<feature type="compositionally biased region" description="Low complexity" evidence="9">
    <location>
        <begin position="228"/>
        <end position="239"/>
    </location>
</feature>
<dbReference type="InterPro" id="IPR001881">
    <property type="entry name" value="EGF-like_Ca-bd_dom"/>
</dbReference>
<dbReference type="InterPro" id="IPR009030">
    <property type="entry name" value="Growth_fac_rcpt_cys_sf"/>
</dbReference>
<feature type="compositionally biased region" description="Polar residues" evidence="9">
    <location>
        <begin position="111"/>
        <end position="125"/>
    </location>
</feature>
<keyword evidence="10" id="KW-0812">Transmembrane</keyword>
<evidence type="ECO:0000256" key="7">
    <source>
        <dbReference type="ARBA" id="ARBA00023157"/>
    </source>
</evidence>
<dbReference type="SMART" id="SM00181">
    <property type="entry name" value="EGF"/>
    <property type="match status" value="2"/>
</dbReference>
<evidence type="ECO:0000259" key="12">
    <source>
        <dbReference type="PROSITE" id="PS50024"/>
    </source>
</evidence>
<sequence>MWGAGGALGCLCLLLLDVLRTGEAVSTTEEAGASASTSGILKSAEQPSDSVTTSAAASTNAENEPRSTQVPSLTITDGKGSSGTSNNSNNMTSESQASSAGGAESSTPSANPDTTPSKAWPSTSPMDVMERHLSTGDRTTVASTGGGSFSVGSAASSRAPSTVAVTSGATSPAHGKTTESGAAASAMNSLGSSSTETQPSTGATTSVSISLTTSARNLTSSTSSESPTVATDTATSTTTRHQLTTAAERSLSTPSKTSRSGQNSTSHAQSSSAQTVSSGSQTSSTASPTQGSSAPAVENYCKNMKCPLSSTCVSKLSGYVCQCPLGFYFESLAAACVTGKIFPGSLHLHKLTYSPDMENQDSFVFKTTAANIEGVLSKILKNYTEYVGSIVEKLTKGSVNATVSNFFQRSSSVTSYNVTQTIENFIEVCHDCGPLQKGDSYQEMSLCGPDSCDGTTTTCVSSIGEFSCLCKDGYFKHFPSDRSCMACSSGYILQDKKCVACPFGYGGFNCTDSSLLALVVVSCVLGSLLLIVLLAFFITCCRSNASPKAPSNEQEPYMQWPKQDALKIPRVTMTWDSSHIEMQENGSRNNLVESPVGNGNLADANRPDSLRTFTCKNPTRYSYLCQGQDNPYFISDDHSQVNLK</sequence>
<evidence type="ECO:0000256" key="9">
    <source>
        <dbReference type="SAM" id="MobiDB-lite"/>
    </source>
</evidence>
<keyword evidence="6 10" id="KW-0472">Membrane</keyword>
<evidence type="ECO:0000256" key="4">
    <source>
        <dbReference type="ARBA" id="ARBA00022729"/>
    </source>
</evidence>
<dbReference type="SUPFAM" id="SSF57184">
    <property type="entry name" value="Growth factor receptor domain"/>
    <property type="match status" value="1"/>
</dbReference>
<dbReference type="AlphaFoldDB" id="A0A6P8NED9"/>
<evidence type="ECO:0000256" key="11">
    <source>
        <dbReference type="SAM" id="SignalP"/>
    </source>
</evidence>
<evidence type="ECO:0000313" key="14">
    <source>
        <dbReference type="RefSeq" id="XP_033774222.1"/>
    </source>
</evidence>
<dbReference type="Gene3D" id="3.30.70.960">
    <property type="entry name" value="SEA domain"/>
    <property type="match status" value="1"/>
</dbReference>
<dbReference type="InParanoid" id="A0A6P8NED9"/>
<dbReference type="PANTHER" id="PTHR24037:SF10">
    <property type="entry name" value="MUCIN-13"/>
    <property type="match status" value="1"/>
</dbReference>
<dbReference type="SUPFAM" id="SSF57196">
    <property type="entry name" value="EGF/Laminin"/>
    <property type="match status" value="1"/>
</dbReference>
<keyword evidence="13" id="KW-1185">Reference proteome</keyword>
<evidence type="ECO:0000256" key="1">
    <source>
        <dbReference type="ARBA" id="ARBA00004236"/>
    </source>
</evidence>
<feature type="compositionally biased region" description="Polar residues" evidence="9">
    <location>
        <begin position="158"/>
        <end position="170"/>
    </location>
</feature>
<comment type="subcellular location">
    <subcellularLocation>
        <location evidence="1">Cell membrane</location>
    </subcellularLocation>
</comment>
<protein>
    <submittedName>
        <fullName evidence="14">Protein HEG-like</fullName>
    </submittedName>
</protein>
<feature type="compositionally biased region" description="Polar residues" evidence="9">
    <location>
        <begin position="240"/>
        <end position="259"/>
    </location>
</feature>
<dbReference type="Proteomes" id="UP000515159">
    <property type="component" value="Chromosome 13"/>
</dbReference>
<evidence type="ECO:0000256" key="3">
    <source>
        <dbReference type="ARBA" id="ARBA00022536"/>
    </source>
</evidence>
<evidence type="ECO:0000256" key="8">
    <source>
        <dbReference type="ARBA" id="ARBA00023180"/>
    </source>
</evidence>
<dbReference type="GeneID" id="117347416"/>
<reference evidence="14" key="1">
    <citation type="submission" date="2025-08" db="UniProtKB">
        <authorList>
            <consortium name="RefSeq"/>
        </authorList>
    </citation>
    <scope>IDENTIFICATION</scope>
</reference>
<dbReference type="GO" id="GO:0005509">
    <property type="term" value="F:calcium ion binding"/>
    <property type="evidence" value="ECO:0007669"/>
    <property type="project" value="InterPro"/>
</dbReference>
<dbReference type="SMART" id="SM00179">
    <property type="entry name" value="EGF_CA"/>
    <property type="match status" value="2"/>
</dbReference>
<dbReference type="SUPFAM" id="SSF82671">
    <property type="entry name" value="SEA domain"/>
    <property type="match status" value="1"/>
</dbReference>
<dbReference type="GO" id="GO:0005886">
    <property type="term" value="C:plasma membrane"/>
    <property type="evidence" value="ECO:0007669"/>
    <property type="project" value="UniProtKB-SubCell"/>
</dbReference>
<feature type="compositionally biased region" description="Polar residues" evidence="9">
    <location>
        <begin position="28"/>
        <end position="51"/>
    </location>
</feature>
<feature type="compositionally biased region" description="Low complexity" evidence="9">
    <location>
        <begin position="52"/>
        <end position="62"/>
    </location>
</feature>
<proteinExistence type="predicted"/>
<keyword evidence="8" id="KW-0325">Glycoprotein</keyword>
<evidence type="ECO:0000256" key="2">
    <source>
        <dbReference type="ARBA" id="ARBA00022475"/>
    </source>
</evidence>
<feature type="compositionally biased region" description="Polar residues" evidence="9">
    <location>
        <begin position="66"/>
        <end position="75"/>
    </location>
</feature>
<feature type="chain" id="PRO_5027669971" evidence="11">
    <location>
        <begin position="25"/>
        <end position="644"/>
    </location>
</feature>
<keyword evidence="10" id="KW-1133">Transmembrane helix</keyword>
<keyword evidence="4 11" id="KW-0732">Signal</keyword>
<gene>
    <name evidence="14" type="primary">LOC117347416</name>
</gene>
<keyword evidence="7" id="KW-1015">Disulfide bond</keyword>
<dbReference type="OrthoDB" id="8938333at2759"/>